<reference evidence="2 3" key="1">
    <citation type="submission" date="2012-04" db="EMBL/GenBank/DDBJ databases">
        <title>The Genome Sequence of Saprolegnia declina VS20.</title>
        <authorList>
            <consortium name="The Broad Institute Genome Sequencing Platform"/>
            <person name="Russ C."/>
            <person name="Nusbaum C."/>
            <person name="Tyler B."/>
            <person name="van West P."/>
            <person name="Dieguez-Uribeondo J."/>
            <person name="de Bruijn I."/>
            <person name="Tripathy S."/>
            <person name="Jiang R."/>
            <person name="Young S.K."/>
            <person name="Zeng Q."/>
            <person name="Gargeya S."/>
            <person name="Fitzgerald M."/>
            <person name="Haas B."/>
            <person name="Abouelleil A."/>
            <person name="Alvarado L."/>
            <person name="Arachchi H.M."/>
            <person name="Berlin A."/>
            <person name="Chapman S.B."/>
            <person name="Goldberg J."/>
            <person name="Griggs A."/>
            <person name="Gujja S."/>
            <person name="Hansen M."/>
            <person name="Howarth C."/>
            <person name="Imamovic A."/>
            <person name="Larimer J."/>
            <person name="McCowen C."/>
            <person name="Montmayeur A."/>
            <person name="Murphy C."/>
            <person name="Neiman D."/>
            <person name="Pearson M."/>
            <person name="Priest M."/>
            <person name="Roberts A."/>
            <person name="Saif S."/>
            <person name="Shea T."/>
            <person name="Sisk P."/>
            <person name="Sykes S."/>
            <person name="Wortman J."/>
            <person name="Nusbaum C."/>
            <person name="Birren B."/>
        </authorList>
    </citation>
    <scope>NUCLEOTIDE SEQUENCE [LARGE SCALE GENOMIC DNA]</scope>
    <source>
        <strain evidence="2 3">VS20</strain>
    </source>
</reference>
<dbReference type="InterPro" id="IPR029058">
    <property type="entry name" value="AB_hydrolase_fold"/>
</dbReference>
<accession>T0R4Q0</accession>
<dbReference type="AlphaFoldDB" id="T0R4Q0"/>
<dbReference type="PANTHER" id="PTHR12482:SF62">
    <property type="entry name" value="LIPASE ROG1-RELATED"/>
    <property type="match status" value="1"/>
</dbReference>
<dbReference type="PANTHER" id="PTHR12482">
    <property type="entry name" value="LIPASE ROG1-RELATED-RELATED"/>
    <property type="match status" value="1"/>
</dbReference>
<evidence type="ECO:0000313" key="2">
    <source>
        <dbReference type="EMBL" id="EQC41345.1"/>
    </source>
</evidence>
<organism evidence="2 3">
    <name type="scientific">Saprolegnia diclina (strain VS20)</name>
    <dbReference type="NCBI Taxonomy" id="1156394"/>
    <lineage>
        <taxon>Eukaryota</taxon>
        <taxon>Sar</taxon>
        <taxon>Stramenopiles</taxon>
        <taxon>Oomycota</taxon>
        <taxon>Saprolegniomycetes</taxon>
        <taxon>Saprolegniales</taxon>
        <taxon>Saprolegniaceae</taxon>
        <taxon>Saprolegnia</taxon>
    </lineage>
</organism>
<dbReference type="Proteomes" id="UP000030762">
    <property type="component" value="Unassembled WGS sequence"/>
</dbReference>
<dbReference type="OMA" id="WAVEHND"/>
<dbReference type="InParanoid" id="T0R4Q0"/>
<dbReference type="InterPro" id="IPR044294">
    <property type="entry name" value="Lipase-like"/>
</dbReference>
<dbReference type="RefSeq" id="XP_008605059.1">
    <property type="nucleotide sequence ID" value="XM_008606837.1"/>
</dbReference>
<dbReference type="GeneID" id="19942046"/>
<proteinExistence type="predicted"/>
<gene>
    <name evidence="2" type="ORF">SDRG_01319</name>
</gene>
<dbReference type="eggNOG" id="KOG4372">
    <property type="taxonomic scope" value="Eukaryota"/>
</dbReference>
<name>T0R4Q0_SAPDV</name>
<sequence length="432" mass="46749">MAAAGYEPPANGVATRNNSYCSIFGRAAMGPSAEDGHATLVAAQLAQMQLNEATAPGLSCWQERRSALLARRDDNQAEGTVRADLPTHLFVLVHGNNGHPTDFDVVAAALVAQFPPGSIAILQSNVNMRQKTRAGIAQCGHRLALEILTWLLTFRVPDTSSPRRLSMLGHSFGGLIARHCLPFLLHTLSAMHIQPTSFVTLCTPHLGSRKPGGSLPRVFSKWLVHRILLTQRLYGQTGLDLLVLGTSTDQATLEAMSAPDSVYVRALAAFEHRTAVGLATGDHLVAHAASTISLSCADETNLAPKGMWSWAVEHNDFAPAHLSLAPPLPTPLELEHRVECVPQLHDGYIADARRRIAFTKSMLTGLQSVGWRRMHLHIRAPLQHWLKLHNWPLAIRQAPLAEPSSKAFVALLASTLAVDHGIAGLDSTKTDV</sequence>
<evidence type="ECO:0000259" key="1">
    <source>
        <dbReference type="Pfam" id="PF05057"/>
    </source>
</evidence>
<keyword evidence="3" id="KW-1185">Reference proteome</keyword>
<dbReference type="SUPFAM" id="SSF53474">
    <property type="entry name" value="alpha/beta-Hydrolases"/>
    <property type="match status" value="1"/>
</dbReference>
<dbReference type="InterPro" id="IPR007751">
    <property type="entry name" value="DUF676_lipase-like"/>
</dbReference>
<evidence type="ECO:0000313" key="3">
    <source>
        <dbReference type="Proteomes" id="UP000030762"/>
    </source>
</evidence>
<feature type="domain" description="DUF676" evidence="1">
    <location>
        <begin position="86"/>
        <end position="288"/>
    </location>
</feature>
<dbReference type="EMBL" id="JH767134">
    <property type="protein sequence ID" value="EQC41345.1"/>
    <property type="molecule type" value="Genomic_DNA"/>
</dbReference>
<dbReference type="OrthoDB" id="273452at2759"/>
<dbReference type="Pfam" id="PF05057">
    <property type="entry name" value="DUF676"/>
    <property type="match status" value="1"/>
</dbReference>
<dbReference type="VEuPathDB" id="FungiDB:SDRG_01319"/>
<dbReference type="Gene3D" id="3.40.50.1820">
    <property type="entry name" value="alpha/beta hydrolase"/>
    <property type="match status" value="1"/>
</dbReference>
<protein>
    <recommendedName>
        <fullName evidence="1">DUF676 domain-containing protein</fullName>
    </recommendedName>
</protein>